<dbReference type="PANTHER" id="PTHR30004">
    <property type="entry name" value="4-HYDROXYTHREONINE-4-PHOSPHATE DEHYDROGENASE"/>
    <property type="match status" value="1"/>
</dbReference>
<reference evidence="4 5" key="1">
    <citation type="journal article" date="2018" name="Front. Microbiol.">
        <title>Genome-Wide Analysis of Corynespora cassiicola Leaf Fall Disease Putative Effectors.</title>
        <authorList>
            <person name="Lopez D."/>
            <person name="Ribeiro S."/>
            <person name="Label P."/>
            <person name="Fumanal B."/>
            <person name="Venisse J.S."/>
            <person name="Kohler A."/>
            <person name="de Oliveira R.R."/>
            <person name="Labutti K."/>
            <person name="Lipzen A."/>
            <person name="Lail K."/>
            <person name="Bauer D."/>
            <person name="Ohm R.A."/>
            <person name="Barry K.W."/>
            <person name="Spatafora J."/>
            <person name="Grigoriev I.V."/>
            <person name="Martin F.M."/>
            <person name="Pujade-Renaud V."/>
        </authorList>
    </citation>
    <scope>NUCLEOTIDE SEQUENCE [LARGE SCALE GENOMIC DNA]</scope>
    <source>
        <strain evidence="4 5">Philippines</strain>
    </source>
</reference>
<dbReference type="OrthoDB" id="74991at2759"/>
<keyword evidence="1" id="KW-0479">Metal-binding</keyword>
<dbReference type="AlphaFoldDB" id="A0A2T2N1T5"/>
<organism evidence="4 5">
    <name type="scientific">Corynespora cassiicola Philippines</name>
    <dbReference type="NCBI Taxonomy" id="1448308"/>
    <lineage>
        <taxon>Eukaryota</taxon>
        <taxon>Fungi</taxon>
        <taxon>Dikarya</taxon>
        <taxon>Ascomycota</taxon>
        <taxon>Pezizomycotina</taxon>
        <taxon>Dothideomycetes</taxon>
        <taxon>Pleosporomycetidae</taxon>
        <taxon>Pleosporales</taxon>
        <taxon>Corynesporascaceae</taxon>
        <taxon>Corynespora</taxon>
    </lineage>
</organism>
<dbReference type="Gene3D" id="3.40.718.10">
    <property type="entry name" value="Isopropylmalate Dehydrogenase"/>
    <property type="match status" value="1"/>
</dbReference>
<proteinExistence type="predicted"/>
<dbReference type="EMBL" id="KZ678156">
    <property type="protein sequence ID" value="PSN59397.1"/>
    <property type="molecule type" value="Genomic_DNA"/>
</dbReference>
<dbReference type="GO" id="GO:0046872">
    <property type="term" value="F:metal ion binding"/>
    <property type="evidence" value="ECO:0007669"/>
    <property type="project" value="UniProtKB-KW"/>
</dbReference>
<gene>
    <name evidence="4" type="ORF">BS50DRAFT_579989</name>
</gene>
<dbReference type="GO" id="GO:0051287">
    <property type="term" value="F:NAD binding"/>
    <property type="evidence" value="ECO:0007669"/>
    <property type="project" value="InterPro"/>
</dbReference>
<dbReference type="InterPro" id="IPR005255">
    <property type="entry name" value="PdxA_fam"/>
</dbReference>
<dbReference type="GO" id="GO:0016491">
    <property type="term" value="F:oxidoreductase activity"/>
    <property type="evidence" value="ECO:0007669"/>
    <property type="project" value="UniProtKB-KW"/>
</dbReference>
<evidence type="ECO:0000256" key="1">
    <source>
        <dbReference type="ARBA" id="ARBA00022723"/>
    </source>
</evidence>
<dbReference type="SUPFAM" id="SSF53659">
    <property type="entry name" value="Isocitrate/Isopropylmalate dehydrogenase-like"/>
    <property type="match status" value="1"/>
</dbReference>
<evidence type="ECO:0000256" key="3">
    <source>
        <dbReference type="ARBA" id="ARBA00023027"/>
    </source>
</evidence>
<keyword evidence="3" id="KW-0520">NAD</keyword>
<protein>
    <submittedName>
        <fullName evidence="4">4-hydroxythreonine-4-phosphate dehydrogenase</fullName>
    </submittedName>
</protein>
<keyword evidence="2" id="KW-0560">Oxidoreductase</keyword>
<evidence type="ECO:0000256" key="2">
    <source>
        <dbReference type="ARBA" id="ARBA00023002"/>
    </source>
</evidence>
<dbReference type="PANTHER" id="PTHR30004:SF3">
    <property type="entry name" value="4-HYDROXYTHREONINE-4-PHOSPHATE DEHYDROGENASE 2-RELATED"/>
    <property type="match status" value="1"/>
</dbReference>
<sequence>MSLSKSTPPRRPRVAVTLGDAAGIGPELVAKLLSNTKNLDKADIFLLADKSELQAAVDDAGGVHVPVMDDDEPKGVQVLDDGTAEEYPTTRGVVSKEGGSRCFYQLQRALELAQLGKIDAIVFAPLNKSSLKKAGMVEEDELRWFANQLNFSGTTSEINVGGSFWTARVTSHIGIEEVAQRITKESTLRAIELLQRLRWESGVERPRLAVCALNPHNGENGSFGRQEIDHIRPAVLAAREKGIDVEGPFPCDTIFLQRGKYDGFVTMYHDQGQIALKLLSFEGGVTVQGGLPIPISTPAHGTAFDIVGKNLASVVSTQNAFDIAVTMAERRISKQGGNAEMLYTTSLAKAKEKLANGPNRVEVATCC</sequence>
<evidence type="ECO:0000313" key="5">
    <source>
        <dbReference type="Proteomes" id="UP000240883"/>
    </source>
</evidence>
<name>A0A2T2N1T5_CORCC</name>
<dbReference type="Proteomes" id="UP000240883">
    <property type="component" value="Unassembled WGS sequence"/>
</dbReference>
<dbReference type="Pfam" id="PF04166">
    <property type="entry name" value="PdxA"/>
    <property type="match status" value="1"/>
</dbReference>
<dbReference type="STRING" id="1448308.A0A2T2N1T5"/>
<accession>A0A2T2N1T5</accession>
<keyword evidence="5" id="KW-1185">Reference proteome</keyword>
<evidence type="ECO:0000313" key="4">
    <source>
        <dbReference type="EMBL" id="PSN59397.1"/>
    </source>
</evidence>